<evidence type="ECO:0000256" key="11">
    <source>
        <dbReference type="ARBA" id="ARBA00023304"/>
    </source>
</evidence>
<evidence type="ECO:0000256" key="5">
    <source>
        <dbReference type="ARBA" id="ARBA00005072"/>
    </source>
</evidence>
<proteinExistence type="inferred from homology"/>
<comment type="catalytic activity">
    <reaction evidence="13 17">
        <text>L-isoleucine + 2-oxoglutarate = (S)-3-methyl-2-oxopentanoate + L-glutamate</text>
        <dbReference type="Rhea" id="RHEA:24801"/>
        <dbReference type="ChEBI" id="CHEBI:16810"/>
        <dbReference type="ChEBI" id="CHEBI:29985"/>
        <dbReference type="ChEBI" id="CHEBI:35146"/>
        <dbReference type="ChEBI" id="CHEBI:58045"/>
        <dbReference type="EC" id="2.6.1.42"/>
    </reaction>
</comment>
<evidence type="ECO:0000256" key="10">
    <source>
        <dbReference type="ARBA" id="ARBA00022898"/>
    </source>
</evidence>
<evidence type="ECO:0000256" key="7">
    <source>
        <dbReference type="ARBA" id="ARBA00022576"/>
    </source>
</evidence>
<evidence type="ECO:0000313" key="18">
    <source>
        <dbReference type="EMBL" id="CAA9485364.1"/>
    </source>
</evidence>
<evidence type="ECO:0000256" key="1">
    <source>
        <dbReference type="ARBA" id="ARBA00001933"/>
    </source>
</evidence>
<dbReference type="NCBIfam" id="NF005146">
    <property type="entry name" value="PRK06606.1"/>
    <property type="match status" value="1"/>
</dbReference>
<keyword evidence="11 17" id="KW-0100">Branched-chain amino acid biosynthesis</keyword>
<gene>
    <name evidence="17" type="primary">ilvE</name>
    <name evidence="18" type="ORF">AVDCRST_MAG30-1057</name>
</gene>
<comment type="pathway">
    <text evidence="3 17">Amino-acid biosynthesis; L-isoleucine biosynthesis; L-isoleucine from 2-oxobutanoate: step 4/4.</text>
</comment>
<accession>A0A6J4RZT8</accession>
<evidence type="ECO:0000256" key="15">
    <source>
        <dbReference type="RuleBase" id="RU004106"/>
    </source>
</evidence>
<evidence type="ECO:0000256" key="8">
    <source>
        <dbReference type="ARBA" id="ARBA00022605"/>
    </source>
</evidence>
<comment type="catalytic activity">
    <reaction evidence="12 17">
        <text>L-valine + 2-oxoglutarate = 3-methyl-2-oxobutanoate + L-glutamate</text>
        <dbReference type="Rhea" id="RHEA:24813"/>
        <dbReference type="ChEBI" id="CHEBI:11851"/>
        <dbReference type="ChEBI" id="CHEBI:16810"/>
        <dbReference type="ChEBI" id="CHEBI:29985"/>
        <dbReference type="ChEBI" id="CHEBI:57762"/>
        <dbReference type="EC" id="2.6.1.42"/>
    </reaction>
</comment>
<dbReference type="InterPro" id="IPR043131">
    <property type="entry name" value="BCAT-like_N"/>
</dbReference>
<keyword evidence="9 17" id="KW-0808">Transferase</keyword>
<dbReference type="Pfam" id="PF01063">
    <property type="entry name" value="Aminotran_4"/>
    <property type="match status" value="1"/>
</dbReference>
<evidence type="ECO:0000256" key="4">
    <source>
        <dbReference type="ARBA" id="ARBA00004931"/>
    </source>
</evidence>
<dbReference type="UniPathway" id="UPA00049">
    <property type="reaction ID" value="UER00062"/>
</dbReference>
<protein>
    <recommendedName>
        <fullName evidence="17">Branched-chain-amino-acid aminotransferase</fullName>
        <shortName evidence="17">BCAT</shortName>
        <ecNumber evidence="17">2.6.1.42</ecNumber>
    </recommendedName>
</protein>
<dbReference type="AlphaFoldDB" id="A0A6J4RZT8"/>
<evidence type="ECO:0000256" key="3">
    <source>
        <dbReference type="ARBA" id="ARBA00004824"/>
    </source>
</evidence>
<evidence type="ECO:0000256" key="2">
    <source>
        <dbReference type="ARBA" id="ARBA00003109"/>
    </source>
</evidence>
<dbReference type="NCBIfam" id="TIGR01122">
    <property type="entry name" value="ilvE_I"/>
    <property type="match status" value="1"/>
</dbReference>
<evidence type="ECO:0000256" key="17">
    <source>
        <dbReference type="RuleBase" id="RU364094"/>
    </source>
</evidence>
<evidence type="ECO:0000256" key="6">
    <source>
        <dbReference type="ARBA" id="ARBA00009320"/>
    </source>
</evidence>
<evidence type="ECO:0000256" key="12">
    <source>
        <dbReference type="ARBA" id="ARBA00048212"/>
    </source>
</evidence>
<comment type="pathway">
    <text evidence="5 17">Amino-acid biosynthesis; L-leucine biosynthesis; L-leucine from 3-methyl-2-oxobutanoate: step 4/4.</text>
</comment>
<dbReference type="PANTHER" id="PTHR42743:SF11">
    <property type="entry name" value="AMINODEOXYCHORISMATE LYASE"/>
    <property type="match status" value="1"/>
</dbReference>
<dbReference type="PANTHER" id="PTHR42743">
    <property type="entry name" value="AMINO-ACID AMINOTRANSFERASE"/>
    <property type="match status" value="1"/>
</dbReference>
<dbReference type="InterPro" id="IPR050571">
    <property type="entry name" value="Class-IV_PLP-Dep_Aminotrnsfr"/>
</dbReference>
<keyword evidence="8 17" id="KW-0028">Amino-acid biosynthesis</keyword>
<dbReference type="Gene3D" id="3.20.10.10">
    <property type="entry name" value="D-amino Acid Aminotransferase, subunit A, domain 2"/>
    <property type="match status" value="1"/>
</dbReference>
<reference evidence="18" key="1">
    <citation type="submission" date="2020-02" db="EMBL/GenBank/DDBJ databases">
        <authorList>
            <person name="Meier V. D."/>
        </authorList>
    </citation>
    <scope>NUCLEOTIDE SEQUENCE</scope>
    <source>
        <strain evidence="18">AVDCRST_MAG30</strain>
    </source>
</reference>
<comment type="similarity">
    <text evidence="6 15">Belongs to the class-IV pyridoxal-phosphate-dependent aminotransferase family.</text>
</comment>
<dbReference type="InterPro" id="IPR036038">
    <property type="entry name" value="Aminotransferase-like"/>
</dbReference>
<dbReference type="GO" id="GO:0009099">
    <property type="term" value="P:L-valine biosynthetic process"/>
    <property type="evidence" value="ECO:0007669"/>
    <property type="project" value="UniProtKB-UniPathway"/>
</dbReference>
<evidence type="ECO:0000256" key="13">
    <source>
        <dbReference type="ARBA" id="ARBA00048798"/>
    </source>
</evidence>
<comment type="pathway">
    <text evidence="4 17">Amino-acid biosynthesis; L-valine biosynthesis; L-valine from pyruvate: step 4/4.</text>
</comment>
<comment type="catalytic activity">
    <reaction evidence="14 17">
        <text>L-leucine + 2-oxoglutarate = 4-methyl-2-oxopentanoate + L-glutamate</text>
        <dbReference type="Rhea" id="RHEA:18321"/>
        <dbReference type="ChEBI" id="CHEBI:16810"/>
        <dbReference type="ChEBI" id="CHEBI:17865"/>
        <dbReference type="ChEBI" id="CHEBI:29985"/>
        <dbReference type="ChEBI" id="CHEBI:57427"/>
        <dbReference type="EC" id="2.6.1.42"/>
    </reaction>
</comment>
<comment type="function">
    <text evidence="2 17">Acts on leucine, isoleucine and valine.</text>
</comment>
<dbReference type="InterPro" id="IPR001544">
    <property type="entry name" value="Aminotrans_IV"/>
</dbReference>
<name>A0A6J4RZT8_9ACTN</name>
<dbReference type="Gene3D" id="3.30.470.10">
    <property type="match status" value="1"/>
</dbReference>
<dbReference type="SUPFAM" id="SSF56752">
    <property type="entry name" value="D-aminoacid aminotransferase-like PLP-dependent enzymes"/>
    <property type="match status" value="1"/>
</dbReference>
<dbReference type="GO" id="GO:0009098">
    <property type="term" value="P:L-leucine biosynthetic process"/>
    <property type="evidence" value="ECO:0007669"/>
    <property type="project" value="UniProtKB-UniPathway"/>
</dbReference>
<dbReference type="FunFam" id="3.20.10.10:FF:000002">
    <property type="entry name" value="D-alanine aminotransferase"/>
    <property type="match status" value="1"/>
</dbReference>
<dbReference type="InterPro" id="IPR005785">
    <property type="entry name" value="B_amino_transI"/>
</dbReference>
<sequence>MQNAADFIWMNGDIVPWDEAKVHVLTHGLHYGTGVFEGVRAYETPRGTAIFRHQDHIDRLFKSSELYYMPVPFSREEIRAATHETISRNGLSSCYIRPLVFRGYGTMGLFPLEARVDVAIAVWKWGAYLGEESKQKGVRAKVSSWRRIGPDALIPHAKASGQYLNSILAKIESHKAGYEEAILLDHLGNVCEGSGENIFIVRDGTIFTPPQTASILDGISRRSVIQIARDLGYELVERDIARAELYLADEIFICGTAAELVPVREVDDHLIGNGGEPGEITRVVQREYEDALNGRSERYAEWLDVVPSRAPA</sequence>
<dbReference type="CDD" id="cd00449">
    <property type="entry name" value="PLPDE_IV"/>
    <property type="match status" value="1"/>
</dbReference>
<evidence type="ECO:0000256" key="16">
    <source>
        <dbReference type="RuleBase" id="RU004516"/>
    </source>
</evidence>
<dbReference type="PROSITE" id="PS00770">
    <property type="entry name" value="AA_TRANSFER_CLASS_4"/>
    <property type="match status" value="1"/>
</dbReference>
<dbReference type="EC" id="2.6.1.42" evidence="17"/>
<dbReference type="EMBL" id="CADCVS010000170">
    <property type="protein sequence ID" value="CAA9485364.1"/>
    <property type="molecule type" value="Genomic_DNA"/>
</dbReference>
<keyword evidence="7 17" id="KW-0032">Aminotransferase</keyword>
<dbReference type="UniPathway" id="UPA00047">
    <property type="reaction ID" value="UER00058"/>
</dbReference>
<comment type="cofactor">
    <cofactor evidence="1 16">
        <name>pyridoxal 5'-phosphate</name>
        <dbReference type="ChEBI" id="CHEBI:597326"/>
    </cofactor>
</comment>
<organism evidence="18">
    <name type="scientific">uncultured Solirubrobacteraceae bacterium</name>
    <dbReference type="NCBI Taxonomy" id="1162706"/>
    <lineage>
        <taxon>Bacteria</taxon>
        <taxon>Bacillati</taxon>
        <taxon>Actinomycetota</taxon>
        <taxon>Thermoleophilia</taxon>
        <taxon>Solirubrobacterales</taxon>
        <taxon>Solirubrobacteraceae</taxon>
        <taxon>environmental samples</taxon>
    </lineage>
</organism>
<dbReference type="InterPro" id="IPR018300">
    <property type="entry name" value="Aminotrans_IV_CS"/>
</dbReference>
<dbReference type="GO" id="GO:0004084">
    <property type="term" value="F:branched-chain-amino-acid transaminase activity"/>
    <property type="evidence" value="ECO:0007669"/>
    <property type="project" value="UniProtKB-EC"/>
</dbReference>
<dbReference type="UniPathway" id="UPA00048">
    <property type="reaction ID" value="UER00073"/>
</dbReference>
<dbReference type="GO" id="GO:0009097">
    <property type="term" value="P:isoleucine biosynthetic process"/>
    <property type="evidence" value="ECO:0007669"/>
    <property type="project" value="UniProtKB-UniPathway"/>
</dbReference>
<keyword evidence="10 16" id="KW-0663">Pyridoxal phosphate</keyword>
<evidence type="ECO:0000256" key="9">
    <source>
        <dbReference type="ARBA" id="ARBA00022679"/>
    </source>
</evidence>
<evidence type="ECO:0000256" key="14">
    <source>
        <dbReference type="ARBA" id="ARBA00049229"/>
    </source>
</evidence>
<dbReference type="InterPro" id="IPR043132">
    <property type="entry name" value="BCAT-like_C"/>
</dbReference>